<protein>
    <submittedName>
        <fullName evidence="3">Methyltransferase domain-containing protein</fullName>
    </submittedName>
</protein>
<dbReference type="GO" id="GO:0032259">
    <property type="term" value="P:methylation"/>
    <property type="evidence" value="ECO:0007669"/>
    <property type="project" value="UniProtKB-KW"/>
</dbReference>
<dbReference type="EMBL" id="WIGM01000012">
    <property type="protein sequence ID" value="KAF6844657.1"/>
    <property type="molecule type" value="Genomic_DNA"/>
</dbReference>
<dbReference type="PANTHER" id="PTHR43591">
    <property type="entry name" value="METHYLTRANSFERASE"/>
    <property type="match status" value="1"/>
</dbReference>
<dbReference type="InterPro" id="IPR029063">
    <property type="entry name" value="SAM-dependent_MTases_sf"/>
</dbReference>
<proteinExistence type="inferred from homology"/>
<dbReference type="Gene3D" id="3.40.50.150">
    <property type="entry name" value="Vaccinia Virus protein VP39"/>
    <property type="match status" value="1"/>
</dbReference>
<dbReference type="PANTHER" id="PTHR43591:SF31">
    <property type="entry name" value="LAEA-LIKE, PUTATIVE (AFU_ORTHOLOGUE AFUA_8G01930)-RELATED"/>
    <property type="match status" value="1"/>
</dbReference>
<evidence type="ECO:0000313" key="4">
    <source>
        <dbReference type="Proteomes" id="UP000639643"/>
    </source>
</evidence>
<evidence type="ECO:0000313" key="3">
    <source>
        <dbReference type="EMBL" id="KAF6844657.1"/>
    </source>
</evidence>
<dbReference type="OrthoDB" id="2013972at2759"/>
<dbReference type="AlphaFoldDB" id="A0A8H6NY41"/>
<feature type="region of interest" description="Disordered" evidence="2">
    <location>
        <begin position="1"/>
        <end position="30"/>
    </location>
</feature>
<dbReference type="Pfam" id="PF13489">
    <property type="entry name" value="Methyltransf_23"/>
    <property type="match status" value="1"/>
</dbReference>
<gene>
    <name evidence="3" type="ORF">CMUS01_00841</name>
</gene>
<dbReference type="GO" id="GO:0008168">
    <property type="term" value="F:methyltransferase activity"/>
    <property type="evidence" value="ECO:0007669"/>
    <property type="project" value="UniProtKB-KW"/>
</dbReference>
<keyword evidence="3" id="KW-0808">Transferase</keyword>
<reference evidence="3" key="1">
    <citation type="journal article" date="2020" name="Phytopathology">
        <title>Genome Sequence Resources of Colletotrichum truncatum, C. plurivorum, C. musicola, and C. sojae: Four Species Pathogenic to Soybean (Glycine max).</title>
        <authorList>
            <person name="Rogerio F."/>
            <person name="Boufleur T.R."/>
            <person name="Ciampi-Guillardi M."/>
            <person name="Sukno S.A."/>
            <person name="Thon M.R."/>
            <person name="Massola Junior N.S."/>
            <person name="Baroncelli R."/>
        </authorList>
    </citation>
    <scope>NUCLEOTIDE SEQUENCE</scope>
    <source>
        <strain evidence="3">LFN0074</strain>
    </source>
</reference>
<evidence type="ECO:0000256" key="1">
    <source>
        <dbReference type="ARBA" id="ARBA00038158"/>
    </source>
</evidence>
<name>A0A8H6NY41_9PEZI</name>
<dbReference type="Proteomes" id="UP000639643">
    <property type="component" value="Unassembled WGS sequence"/>
</dbReference>
<dbReference type="SUPFAM" id="SSF53335">
    <property type="entry name" value="S-adenosyl-L-methionine-dependent methyltransferases"/>
    <property type="match status" value="1"/>
</dbReference>
<comment type="caution">
    <text evidence="3">The sequence shown here is derived from an EMBL/GenBank/DDBJ whole genome shotgun (WGS) entry which is preliminary data.</text>
</comment>
<organism evidence="3 4">
    <name type="scientific">Colletotrichum musicola</name>
    <dbReference type="NCBI Taxonomy" id="2175873"/>
    <lineage>
        <taxon>Eukaryota</taxon>
        <taxon>Fungi</taxon>
        <taxon>Dikarya</taxon>
        <taxon>Ascomycota</taxon>
        <taxon>Pezizomycotina</taxon>
        <taxon>Sordariomycetes</taxon>
        <taxon>Hypocreomycetidae</taxon>
        <taxon>Glomerellales</taxon>
        <taxon>Glomerellaceae</taxon>
        <taxon>Colletotrichum</taxon>
        <taxon>Colletotrichum orchidearum species complex</taxon>
    </lineage>
</organism>
<evidence type="ECO:0000256" key="2">
    <source>
        <dbReference type="SAM" id="MobiDB-lite"/>
    </source>
</evidence>
<keyword evidence="4" id="KW-1185">Reference proteome</keyword>
<dbReference type="CDD" id="cd02440">
    <property type="entry name" value="AdoMet_MTases"/>
    <property type="match status" value="1"/>
</dbReference>
<accession>A0A8H6NY41</accession>
<keyword evidence="3" id="KW-0489">Methyltransferase</keyword>
<sequence length="210" mass="23388">MAKPVQQQPPPANEPETEDDGSSVGDTEESLASLKSSIIDYRKENGRTYHKLSDGNIAHQLWLLTYDGELCNSPKKDGAKRVLDVGTETGLWAMAYADSHPKATVIGVDLSAIQPGYVPPNCRFELDDIEKEWTWSQPFDFIFIRSMTGAITDWPGLIEKAFDNLEAGGHLEFQDNLFPVMCDDDSMPEDSRILKWTNLILEGTKKPASP</sequence>
<feature type="compositionally biased region" description="Acidic residues" evidence="2">
    <location>
        <begin position="15"/>
        <end position="29"/>
    </location>
</feature>
<comment type="similarity">
    <text evidence="1">Belongs to the methyltransferase superfamily. LaeA methyltransferase family.</text>
</comment>